<proteinExistence type="predicted"/>
<name>A0A6J2TK68_DROLE</name>
<dbReference type="Proteomes" id="UP000504634">
    <property type="component" value="Unplaced"/>
</dbReference>
<evidence type="ECO:0000313" key="2">
    <source>
        <dbReference type="Proteomes" id="UP000504634"/>
    </source>
</evidence>
<evidence type="ECO:0000313" key="3">
    <source>
        <dbReference type="RefSeq" id="XP_030376404.1"/>
    </source>
</evidence>
<sequence>MKVILDSLAQQAALVANLEGQGSTAVPIIAKFPIKSQEDLEKLDGEINLQNKEQYIQAIKTLLKSDVKKSLRNVLADDVVMAFNVDGVHGKKALKSVVNFYDALLVSIDGGSSAEMDLRKAMQLSKKRVFKVKNKTNE</sequence>
<dbReference type="Pfam" id="PF16064">
    <property type="entry name" value="DUF4806"/>
    <property type="match status" value="1"/>
</dbReference>
<dbReference type="RefSeq" id="XP_030376404.1">
    <property type="nucleotide sequence ID" value="XM_030520544.1"/>
</dbReference>
<keyword evidence="2" id="KW-1185">Reference proteome</keyword>
<organism evidence="2 3">
    <name type="scientific">Drosophila lebanonensis</name>
    <name type="common">Fruit fly</name>
    <name type="synonym">Scaptodrosophila lebanonensis</name>
    <dbReference type="NCBI Taxonomy" id="7225"/>
    <lineage>
        <taxon>Eukaryota</taxon>
        <taxon>Metazoa</taxon>
        <taxon>Ecdysozoa</taxon>
        <taxon>Arthropoda</taxon>
        <taxon>Hexapoda</taxon>
        <taxon>Insecta</taxon>
        <taxon>Pterygota</taxon>
        <taxon>Neoptera</taxon>
        <taxon>Endopterygota</taxon>
        <taxon>Diptera</taxon>
        <taxon>Brachycera</taxon>
        <taxon>Muscomorpha</taxon>
        <taxon>Ephydroidea</taxon>
        <taxon>Drosophilidae</taxon>
        <taxon>Scaptodrosophila</taxon>
    </lineage>
</organism>
<feature type="domain" description="DUF4806" evidence="1">
    <location>
        <begin position="31"/>
        <end position="105"/>
    </location>
</feature>
<evidence type="ECO:0000259" key="1">
    <source>
        <dbReference type="Pfam" id="PF16064"/>
    </source>
</evidence>
<dbReference type="AlphaFoldDB" id="A0A6J2TK68"/>
<dbReference type="GeneID" id="115625492"/>
<protein>
    <submittedName>
        <fullName evidence="3">Uncharacterized protein LOC115625492 isoform X4</fullName>
    </submittedName>
</protein>
<reference evidence="3" key="1">
    <citation type="submission" date="2025-08" db="UniProtKB">
        <authorList>
            <consortium name="RefSeq"/>
        </authorList>
    </citation>
    <scope>IDENTIFICATION</scope>
    <source>
        <strain evidence="3">11010-0011.00</strain>
        <tissue evidence="3">Whole body</tissue>
    </source>
</reference>
<dbReference type="InterPro" id="IPR032071">
    <property type="entry name" value="DUF4806"/>
</dbReference>
<gene>
    <name evidence="3" type="primary">LOC115625492</name>
</gene>
<accession>A0A6J2TK68</accession>